<reference evidence="1" key="2">
    <citation type="journal article" date="2024" name="Plant">
        <title>Genomic evolution and insights into agronomic trait innovations of Sesamum species.</title>
        <authorList>
            <person name="Miao H."/>
            <person name="Wang L."/>
            <person name="Qu L."/>
            <person name="Liu H."/>
            <person name="Sun Y."/>
            <person name="Le M."/>
            <person name="Wang Q."/>
            <person name="Wei S."/>
            <person name="Zheng Y."/>
            <person name="Lin W."/>
            <person name="Duan Y."/>
            <person name="Cao H."/>
            <person name="Xiong S."/>
            <person name="Wang X."/>
            <person name="Wei L."/>
            <person name="Li C."/>
            <person name="Ma Q."/>
            <person name="Ju M."/>
            <person name="Zhao R."/>
            <person name="Li G."/>
            <person name="Mu C."/>
            <person name="Tian Q."/>
            <person name="Mei H."/>
            <person name="Zhang T."/>
            <person name="Gao T."/>
            <person name="Zhang H."/>
        </authorList>
    </citation>
    <scope>NUCLEOTIDE SEQUENCE</scope>
    <source>
        <strain evidence="1">KEN8</strain>
    </source>
</reference>
<organism evidence="1">
    <name type="scientific">Sesamum calycinum</name>
    <dbReference type="NCBI Taxonomy" id="2727403"/>
    <lineage>
        <taxon>Eukaryota</taxon>
        <taxon>Viridiplantae</taxon>
        <taxon>Streptophyta</taxon>
        <taxon>Embryophyta</taxon>
        <taxon>Tracheophyta</taxon>
        <taxon>Spermatophyta</taxon>
        <taxon>Magnoliopsida</taxon>
        <taxon>eudicotyledons</taxon>
        <taxon>Gunneridae</taxon>
        <taxon>Pentapetalae</taxon>
        <taxon>asterids</taxon>
        <taxon>lamiids</taxon>
        <taxon>Lamiales</taxon>
        <taxon>Pedaliaceae</taxon>
        <taxon>Sesamum</taxon>
    </lineage>
</organism>
<gene>
    <name evidence="1" type="ORF">Scaly_0586900</name>
</gene>
<reference evidence="1" key="1">
    <citation type="submission" date="2020-06" db="EMBL/GenBank/DDBJ databases">
        <authorList>
            <person name="Li T."/>
            <person name="Hu X."/>
            <person name="Zhang T."/>
            <person name="Song X."/>
            <person name="Zhang H."/>
            <person name="Dai N."/>
            <person name="Sheng W."/>
            <person name="Hou X."/>
            <person name="Wei L."/>
        </authorList>
    </citation>
    <scope>NUCLEOTIDE SEQUENCE</scope>
    <source>
        <strain evidence="1">KEN8</strain>
        <tissue evidence="1">Leaf</tissue>
    </source>
</reference>
<proteinExistence type="predicted"/>
<dbReference type="PANTHER" id="PTHR33116">
    <property type="entry name" value="REVERSE TRANSCRIPTASE ZINC-BINDING DOMAIN-CONTAINING PROTEIN-RELATED-RELATED"/>
    <property type="match status" value="1"/>
</dbReference>
<accession>A0AAW2RU41</accession>
<dbReference type="AlphaFoldDB" id="A0AAW2RU41"/>
<evidence type="ECO:0008006" key="2">
    <source>
        <dbReference type="Google" id="ProtNLM"/>
    </source>
</evidence>
<dbReference type="PANTHER" id="PTHR33116:SF86">
    <property type="entry name" value="REVERSE TRANSCRIPTASE DOMAIN-CONTAINING PROTEIN"/>
    <property type="match status" value="1"/>
</dbReference>
<name>A0AAW2RU41_9LAMI</name>
<dbReference type="EMBL" id="JACGWM010000003">
    <property type="protein sequence ID" value="KAL0382996.1"/>
    <property type="molecule type" value="Genomic_DNA"/>
</dbReference>
<evidence type="ECO:0000313" key="1">
    <source>
        <dbReference type="EMBL" id="KAL0382996.1"/>
    </source>
</evidence>
<comment type="caution">
    <text evidence="1">The sequence shown here is derived from an EMBL/GenBank/DDBJ whole genome shotgun (WGS) entry which is preliminary data.</text>
</comment>
<sequence>MVPELDDHGDSRRVDKKRIQLLESKLGRLLQGRITLESREVLRLFSQSRKASQHTKRQFGDNTIRCCGFRKGIVIRVFSIENKTRGKQGSMELKLDMSKAYDKVEWSFLEKAPPESSQTIQETLEICQGASTQEINFSKFSMAFSRNTKEELRQSTVADLTIQREKNMELYLGLPSRVSRSKWDLFANIVERIWGKIMGWNEKLLSQAGKEVLIKVVVQAVCSYAMGCFKLPTMLLKEIQEMIATFGEAIEVKIKFIGLFGTGYVKANC</sequence>
<protein>
    <recommendedName>
        <fullName evidence="2">Reverse transcriptase</fullName>
    </recommendedName>
</protein>